<accession>A0A4X3NR30</accession>
<sequence>MMRFSALLVLANVVSSELSKAIFQVAARGEIACLTVNGIRRLPGLTMRLFEWDIIGPNDLLNVTTTNGGMYYLEGQEDEIGLTLFYTEVWFPCEGPVFDHCINTAYHSQCIALKERRNCHLVVEFLRIPKEKHYVEDKDKNIHNAGRYLLGYDPISRTYMKCD</sequence>
<reference evidence="2" key="2">
    <citation type="submission" date="2022-06" db="UniProtKB">
        <authorList>
            <consortium name="EnsemblMetazoa"/>
        </authorList>
    </citation>
    <scope>IDENTIFICATION</scope>
    <source>
        <strain evidence="2">PS312</strain>
    </source>
</reference>
<evidence type="ECO:0000313" key="2">
    <source>
        <dbReference type="EnsemblMetazoa" id="PPA30283.1"/>
    </source>
</evidence>
<organism evidence="2 4">
    <name type="scientific">Pristionchus pacificus</name>
    <name type="common">Parasitic nematode worm</name>
    <dbReference type="NCBI Taxonomy" id="54126"/>
    <lineage>
        <taxon>Eukaryota</taxon>
        <taxon>Metazoa</taxon>
        <taxon>Ecdysozoa</taxon>
        <taxon>Nematoda</taxon>
        <taxon>Chromadorea</taxon>
        <taxon>Rhabditida</taxon>
        <taxon>Rhabditina</taxon>
        <taxon>Diplogasteromorpha</taxon>
        <taxon>Diplogasteroidea</taxon>
        <taxon>Neodiplogasteridae</taxon>
        <taxon>Pristionchus</taxon>
    </lineage>
</organism>
<evidence type="ECO:0000256" key="1">
    <source>
        <dbReference type="SAM" id="SignalP"/>
    </source>
</evidence>
<evidence type="ECO:0000313" key="4">
    <source>
        <dbReference type="Proteomes" id="UP000005239"/>
    </source>
</evidence>
<dbReference type="EnsemblMetazoa" id="PPA42918.1">
    <property type="protein sequence ID" value="PPA42918.1"/>
    <property type="gene ID" value="WBGene00281287"/>
</dbReference>
<feature type="chain" id="PRO_5013508773" evidence="1">
    <location>
        <begin position="17"/>
        <end position="163"/>
    </location>
</feature>
<protein>
    <submittedName>
        <fullName evidence="2">Uncharacterized protein</fullName>
    </submittedName>
</protein>
<keyword evidence="4" id="KW-1185">Reference proteome</keyword>
<evidence type="ECO:0000313" key="3">
    <source>
        <dbReference type="EnsemblMetazoa" id="PPA42918.1"/>
    </source>
</evidence>
<name>A0A2A6BZ91_PRIPA</name>
<dbReference type="EnsemblMetazoa" id="PPA30283.1">
    <property type="protein sequence ID" value="PPA30283.1"/>
    <property type="gene ID" value="WBGene00203151"/>
</dbReference>
<gene>
    <name evidence="2" type="primary">WBGene00203151</name>
    <name evidence="3" type="synonym">WBGene00281287</name>
</gene>
<dbReference type="Proteomes" id="UP000005239">
    <property type="component" value="Unassembled WGS sequence"/>
</dbReference>
<keyword evidence="1" id="KW-0732">Signal</keyword>
<reference evidence="4" key="1">
    <citation type="journal article" date="2008" name="Nat. Genet.">
        <title>The Pristionchus pacificus genome provides a unique perspective on nematode lifestyle and parasitism.</title>
        <authorList>
            <person name="Dieterich C."/>
            <person name="Clifton S.W."/>
            <person name="Schuster L.N."/>
            <person name="Chinwalla A."/>
            <person name="Delehaunty K."/>
            <person name="Dinkelacker I."/>
            <person name="Fulton L."/>
            <person name="Fulton R."/>
            <person name="Godfrey J."/>
            <person name="Minx P."/>
            <person name="Mitreva M."/>
            <person name="Roeseler W."/>
            <person name="Tian H."/>
            <person name="Witte H."/>
            <person name="Yang S.P."/>
            <person name="Wilson R.K."/>
            <person name="Sommer R.J."/>
        </authorList>
    </citation>
    <scope>NUCLEOTIDE SEQUENCE [LARGE SCALE GENOMIC DNA]</scope>
    <source>
        <strain evidence="4">PS312</strain>
    </source>
</reference>
<dbReference type="AlphaFoldDB" id="A0A2A6BZ91"/>
<feature type="signal peptide" evidence="1">
    <location>
        <begin position="1"/>
        <end position="16"/>
    </location>
</feature>
<accession>A0A2A6BZ91</accession>
<proteinExistence type="predicted"/>